<dbReference type="PANTHER" id="PTHR11102">
    <property type="entry name" value="SEL-1-LIKE PROTEIN"/>
    <property type="match status" value="1"/>
</dbReference>
<keyword evidence="2" id="KW-1185">Reference proteome</keyword>
<dbReference type="Pfam" id="PF08238">
    <property type="entry name" value="Sel1"/>
    <property type="match status" value="13"/>
</dbReference>
<dbReference type="Pfam" id="PF18555">
    <property type="entry name" value="MobL"/>
    <property type="match status" value="1"/>
</dbReference>
<dbReference type="STRING" id="1888891.DSOL_3238"/>
<reference evidence="1 2" key="1">
    <citation type="submission" date="2016-09" db="EMBL/GenBank/DDBJ databases">
        <title>Complete genome of Desulfosporosinus sp. OL.</title>
        <authorList>
            <person name="Mardanov A."/>
            <person name="Beletsky A."/>
            <person name="Panova A."/>
            <person name="Karnachuk O."/>
            <person name="Ravin N."/>
        </authorList>
    </citation>
    <scope>NUCLEOTIDE SEQUENCE [LARGE SCALE GENOMIC DNA]</scope>
    <source>
        <strain evidence="1 2">OL</strain>
    </source>
</reference>
<dbReference type="Proteomes" id="UP000186102">
    <property type="component" value="Unassembled WGS sequence"/>
</dbReference>
<evidence type="ECO:0000313" key="2">
    <source>
        <dbReference type="Proteomes" id="UP000186102"/>
    </source>
</evidence>
<gene>
    <name evidence="1" type="ORF">DSOL_3238</name>
</gene>
<dbReference type="PANTHER" id="PTHR11102:SF160">
    <property type="entry name" value="ERAD-ASSOCIATED E3 UBIQUITIN-PROTEIN LIGASE COMPONENT HRD3"/>
    <property type="match status" value="1"/>
</dbReference>
<comment type="caution">
    <text evidence="1">The sequence shown here is derived from an EMBL/GenBank/DDBJ whole genome shotgun (WGS) entry which is preliminary data.</text>
</comment>
<organism evidence="1 2">
    <name type="scientific">Desulfosporosinus metallidurans</name>
    <dbReference type="NCBI Taxonomy" id="1888891"/>
    <lineage>
        <taxon>Bacteria</taxon>
        <taxon>Bacillati</taxon>
        <taxon>Bacillota</taxon>
        <taxon>Clostridia</taxon>
        <taxon>Eubacteriales</taxon>
        <taxon>Desulfitobacteriaceae</taxon>
        <taxon>Desulfosporosinus</taxon>
    </lineage>
</organism>
<dbReference type="NCBIfam" id="NF041499">
    <property type="entry name" value="MobP3"/>
    <property type="match status" value="1"/>
</dbReference>
<dbReference type="SMART" id="SM00671">
    <property type="entry name" value="SEL1"/>
    <property type="match status" value="13"/>
</dbReference>
<dbReference type="AlphaFoldDB" id="A0A1Q8QS10"/>
<dbReference type="SUPFAM" id="SSF81901">
    <property type="entry name" value="HCP-like"/>
    <property type="match status" value="3"/>
</dbReference>
<name>A0A1Q8QS10_9FIRM</name>
<evidence type="ECO:0000313" key="1">
    <source>
        <dbReference type="EMBL" id="OLN30106.1"/>
    </source>
</evidence>
<dbReference type="EMBL" id="MLBF01000027">
    <property type="protein sequence ID" value="OLN30106.1"/>
    <property type="molecule type" value="Genomic_DNA"/>
</dbReference>
<dbReference type="InterPro" id="IPR006597">
    <property type="entry name" value="Sel1-like"/>
</dbReference>
<evidence type="ECO:0008006" key="3">
    <source>
        <dbReference type="Google" id="ProtNLM"/>
    </source>
</evidence>
<dbReference type="Gene3D" id="1.25.40.10">
    <property type="entry name" value="Tetratricopeptide repeat domain"/>
    <property type="match status" value="4"/>
</dbReference>
<dbReference type="InterPro" id="IPR041073">
    <property type="entry name" value="MobL"/>
</dbReference>
<dbReference type="InterPro" id="IPR048102">
    <property type="entry name" value="MobP3"/>
</dbReference>
<protein>
    <recommendedName>
        <fullName evidence="3">Sel1 repeat family protein</fullName>
    </recommendedName>
</protein>
<sequence length="985" mass="111669">MEYVATREGVEKIPDSTRLLPATKKQQKLIADILQKFPDTVDLFEYEDYLKEQTRENATELIFMAVEQNLDLIGKKKNYVGYIAKRPRVESLGTHGLFTDAGVPVVLSQVAEEVANHPGNVWTNVISLRREDAARLGYDNAKAWQDLIRGQRNMIAEQMKIVPENLRWYAAYHNESHHPHIHLIAYSTDPTEAYVTKEAIKNMRSSLAGEIFRQNLLQIYSEQTERRTALTKQSQDTMRNIIMQISTGICKNKTIEDLIVHLVERLKYTTGKKQYGYLKAPLKAMIDQIVDELEKDARVAECYAKWYELRNEVLKTYVDKLSPPLPLSNQKEFKQIKNMVIAEALNIGSHHVTIEQDEDMEGLADEAESTMDVPGDVRSAEQEIPSVDDEMTEAVEDISGTEPEPIWEEASEADELVELHYHVAWSERYKEARVYLYGSDDMEQDFTEAIRLFMEEAETGNALAMNDLGRMHADGISVEMDEAVALDWYDKALTAFLKVESEKPKPYTQYRIGKMYAAGLGTPQDYEEAAGWFDMAVSKNHKYAQYSLGGLYYQGHGVSQDFVMAFDLYRKSARQKNPYASYELAKMFRDAVGTEKDMEKADEHFKKAFTGFLDLEGQSKDDKLQYRLGQMLYTGIGTEQDTAAAIVYFEKAAKLGNIHAQYMLGKIYLDANSGHEDMEKALEWLTKATNNGNAHAQYALGKLYRDGSHLNKDIAKAVALFTQSAEQENQYAAYSLGKLYLTSEDIPKDVSAAVKWLMLSADIGNQFAQYALAKLYLAGEDIEKNIPKAMELLTKSALQNNQFAEYKLGRLYLSGEDVPKDIAAAIKWLTASAEQGNQYAAYQLGKLYLSGEDVPKDIVAAVKWLTASAEQGNQYAQYALGKLYLMGHDLPRDRDAALKWLIASSAQGNIYAKFLIDHIDSFRDPAVLLVATRLMHHLGNIFRDEHNRVGSSPYMQVDRKLRKKLMQKKSAQGHAYDDHAPQQSY</sequence>
<dbReference type="InterPro" id="IPR011990">
    <property type="entry name" value="TPR-like_helical_dom_sf"/>
</dbReference>
<proteinExistence type="predicted"/>
<accession>A0A1Q8QS10</accession>
<dbReference type="InterPro" id="IPR050767">
    <property type="entry name" value="Sel1_AlgK"/>
</dbReference>